<evidence type="ECO:0000256" key="4">
    <source>
        <dbReference type="ARBA" id="ARBA00022741"/>
    </source>
</evidence>
<dbReference type="CDD" id="cd14798">
    <property type="entry name" value="RX-CC_like"/>
    <property type="match status" value="1"/>
</dbReference>
<keyword evidence="2" id="KW-0433">Leucine-rich repeat</keyword>
<evidence type="ECO:0000313" key="13">
    <source>
        <dbReference type="Proteomes" id="UP001140206"/>
    </source>
</evidence>
<keyword evidence="4" id="KW-0547">Nucleotide-binding</keyword>
<comment type="similarity">
    <text evidence="1">Belongs to the disease resistance NB-LRR family.</text>
</comment>
<accession>A0AAV8H0L6</accession>
<dbReference type="Pfam" id="PF18052">
    <property type="entry name" value="Rx_N"/>
    <property type="match status" value="1"/>
</dbReference>
<dbReference type="InterPro" id="IPR036388">
    <property type="entry name" value="WH-like_DNA-bd_sf"/>
</dbReference>
<dbReference type="GO" id="GO:0043531">
    <property type="term" value="F:ADP binding"/>
    <property type="evidence" value="ECO:0007669"/>
    <property type="project" value="InterPro"/>
</dbReference>
<dbReference type="GO" id="GO:0042742">
    <property type="term" value="P:defense response to bacterium"/>
    <property type="evidence" value="ECO:0007669"/>
    <property type="project" value="UniProtKB-ARBA"/>
</dbReference>
<sequence length="1226" mass="142054">MWPLGGVISNVHSLGKKLLHDFQCSSSSPASESHQIETELEKLMELLQQIKATLNDAEEREIRDESVKLWLKELKRVAYDAEDVLDEYTYEVLRAQVEARNASLKGKLIQMPDGMLGQIQQIRTKFAEIAQHRIALQLSEEEAPRRRHSDLRVVPTSHMVVESNIIGRQREKEELINLLCSENHDGKIISVVTIVGAGGIGKTTLAQLVYNDKRIQEKFDKFGWVCVSEDFNVQKHTKEVIESITRKPCTLENLSALQHNISEGVRKKRIFLVLDDVWNEKRNLWETFRVPFMQASMVKILVTTRNESVARIMQTIPTFNLDYMSEEQSWQLFQRYAFGEVIHIIDSNLVKIGKQILKKCGRLPLAVKSIACLIRHEPNEKSWREILESELWESDARSEIFQPLQISYARLPTYLKPCFLYCSMFPKDYRYDAKELVNLWISQGYVQNSISKDAKKVGLEYAKQLLHRSLFQGSLKSDNFQFTLHHMVHDLARSISGHGCCSTKGDIIDLDFCEEFHHLYIGSSEKLLECPSPPPSKKFATLRTLFVNDYFWSVRLVSEVQKLRALKLVGNVFLQNYPFNSKYVRSSVDQVDFCVNLKHLRYLSLYQVDFKKIHIDMCSIFNLQNLNLRYCENLTELPQCIGDLISLEELTIIRCKQLRVLPASLCQLKALKKLTLGFCSVKELPHDIGNLTNLQLLTIKYTKVSHLPSSLNKMIRKIQALDVSLECSTMEWLEHFIDLDGTLIISCDKSHNLEDVRCAKLASMHNLQCLILSWDSCASHASHEGKVVSINYFREKSFEKHLENNLLMLMDCLQPHPKLKELHVKFYPGHTFSDWIGNPTSCASLESIILKNCQLITFLPFGDLYKLKYLKVAWCSSLQFIQEESLPLLLEEMEITHCESLIFVSGIKRLKSLVKVHITNCSKLLCLDRFWDLKTCKIDISSCPKLRKWCVQHDVIYNEDLISAEELDSDLEVLKISDYNGRTFPDWIGDATYCGCLERIELYSCKFIEVLPFGGLCKLNYIEIKNCSRLQFIHEESLPLFLQEMKISNCENLISVTGIQRLNYSLVRLEITDCRNLCTLGPSWKEGCIFVSRCPKIRELCLRRHIEYSDGTTFKYSKLDVLADVMQLQEEKLRPKPPNLSDSRKKLRPKYLLVDDEFGDELSYEFDDEFGDEFGEVFGYEFVDEFSDEFGYEFVDKFSDEFGYEFDDEFLKKFDPSTSLDWMAWE</sequence>
<name>A0AAV8H0L6_9POAL</name>
<feature type="domain" description="R13L1/DRL21-like LRR repeat region" evidence="11">
    <location>
        <begin position="967"/>
        <end position="1027"/>
    </location>
</feature>
<keyword evidence="7" id="KW-0175">Coiled coil</keyword>
<dbReference type="FunFam" id="1.10.10.10:FF:000322">
    <property type="entry name" value="Probable disease resistance protein At1g63360"/>
    <property type="match status" value="1"/>
</dbReference>
<evidence type="ECO:0000256" key="3">
    <source>
        <dbReference type="ARBA" id="ARBA00022737"/>
    </source>
</evidence>
<evidence type="ECO:0000313" key="12">
    <source>
        <dbReference type="EMBL" id="KAJ4808548.1"/>
    </source>
</evidence>
<dbReference type="InterPro" id="IPR038005">
    <property type="entry name" value="RX-like_CC"/>
</dbReference>
<comment type="caution">
    <text evidence="12">The sequence shown here is derived from an EMBL/GenBank/DDBJ whole genome shotgun (WGS) entry which is preliminary data.</text>
</comment>
<dbReference type="GO" id="GO:0002758">
    <property type="term" value="P:innate immune response-activating signaling pathway"/>
    <property type="evidence" value="ECO:0007669"/>
    <property type="project" value="UniProtKB-ARBA"/>
</dbReference>
<dbReference type="EMBL" id="JAMFTS010000001">
    <property type="protein sequence ID" value="KAJ4808548.1"/>
    <property type="molecule type" value="Genomic_DNA"/>
</dbReference>
<reference evidence="12" key="1">
    <citation type="submission" date="2022-08" db="EMBL/GenBank/DDBJ databases">
        <authorList>
            <person name="Marques A."/>
        </authorList>
    </citation>
    <scope>NUCLEOTIDE SEQUENCE</scope>
    <source>
        <strain evidence="12">RhyPub2mFocal</strain>
        <tissue evidence="12">Leaves</tissue>
    </source>
</reference>
<dbReference type="InterPro" id="IPR032675">
    <property type="entry name" value="LRR_dom_sf"/>
</dbReference>
<evidence type="ECO:0000259" key="8">
    <source>
        <dbReference type="Pfam" id="PF00931"/>
    </source>
</evidence>
<keyword evidence="6" id="KW-0067">ATP-binding</keyword>
<dbReference type="PRINTS" id="PR00364">
    <property type="entry name" value="DISEASERSIST"/>
</dbReference>
<gene>
    <name evidence="12" type="ORF">LUZ62_021114</name>
</gene>
<dbReference type="PANTHER" id="PTHR36766">
    <property type="entry name" value="PLANT BROAD-SPECTRUM MILDEW RESISTANCE PROTEIN RPW8"/>
    <property type="match status" value="1"/>
</dbReference>
<dbReference type="Gene3D" id="1.20.5.4130">
    <property type="match status" value="1"/>
</dbReference>
<dbReference type="SUPFAM" id="SSF52058">
    <property type="entry name" value="L domain-like"/>
    <property type="match status" value="2"/>
</dbReference>
<dbReference type="SUPFAM" id="SSF52540">
    <property type="entry name" value="P-loop containing nucleoside triphosphate hydrolases"/>
    <property type="match status" value="1"/>
</dbReference>
<feature type="domain" description="R13L1/DRL21-like LRR repeat region" evidence="11">
    <location>
        <begin position="731"/>
        <end position="873"/>
    </location>
</feature>
<dbReference type="Pfam" id="PF23559">
    <property type="entry name" value="WHD_DRP"/>
    <property type="match status" value="1"/>
</dbReference>
<dbReference type="Gene3D" id="3.80.10.10">
    <property type="entry name" value="Ribonuclease Inhibitor"/>
    <property type="match status" value="2"/>
</dbReference>
<evidence type="ECO:0000259" key="11">
    <source>
        <dbReference type="Pfam" id="PF25019"/>
    </source>
</evidence>
<evidence type="ECO:0000256" key="5">
    <source>
        <dbReference type="ARBA" id="ARBA00022821"/>
    </source>
</evidence>
<dbReference type="Pfam" id="PF25019">
    <property type="entry name" value="LRR_R13L1-DRL21"/>
    <property type="match status" value="2"/>
</dbReference>
<evidence type="ECO:0000256" key="1">
    <source>
        <dbReference type="ARBA" id="ARBA00008894"/>
    </source>
</evidence>
<keyword evidence="13" id="KW-1185">Reference proteome</keyword>
<dbReference type="Gene3D" id="1.10.10.10">
    <property type="entry name" value="Winged helix-like DNA-binding domain superfamily/Winged helix DNA-binding domain"/>
    <property type="match status" value="1"/>
</dbReference>
<evidence type="ECO:0000259" key="9">
    <source>
        <dbReference type="Pfam" id="PF18052"/>
    </source>
</evidence>
<protein>
    <submittedName>
        <fullName evidence="12">Disease resistance protein (CC-NBS-LRR class) family</fullName>
    </submittedName>
</protein>
<dbReference type="InterPro" id="IPR041118">
    <property type="entry name" value="Rx_N"/>
</dbReference>
<feature type="domain" description="NB-ARC" evidence="8">
    <location>
        <begin position="169"/>
        <end position="338"/>
    </location>
</feature>
<dbReference type="AlphaFoldDB" id="A0AAV8H0L6"/>
<evidence type="ECO:0000256" key="7">
    <source>
        <dbReference type="SAM" id="Coils"/>
    </source>
</evidence>
<evidence type="ECO:0000256" key="2">
    <source>
        <dbReference type="ARBA" id="ARBA00022614"/>
    </source>
</evidence>
<dbReference type="InterPro" id="IPR027417">
    <property type="entry name" value="P-loop_NTPase"/>
</dbReference>
<proteinExistence type="inferred from homology"/>
<dbReference type="InterPro" id="IPR042197">
    <property type="entry name" value="Apaf_helical"/>
</dbReference>
<feature type="coiled-coil region" evidence="7">
    <location>
        <begin position="33"/>
        <end position="60"/>
    </location>
</feature>
<keyword evidence="3" id="KW-0677">Repeat</keyword>
<evidence type="ECO:0000256" key="6">
    <source>
        <dbReference type="ARBA" id="ARBA00022840"/>
    </source>
</evidence>
<dbReference type="InterPro" id="IPR056789">
    <property type="entry name" value="LRR_R13L1-DRL21"/>
</dbReference>
<dbReference type="InterPro" id="IPR002182">
    <property type="entry name" value="NB-ARC"/>
</dbReference>
<keyword evidence="5" id="KW-0611">Plant defense</keyword>
<feature type="domain" description="Disease resistance protein winged helix" evidence="10">
    <location>
        <begin position="424"/>
        <end position="492"/>
    </location>
</feature>
<organism evidence="12 13">
    <name type="scientific">Rhynchospora pubera</name>
    <dbReference type="NCBI Taxonomy" id="906938"/>
    <lineage>
        <taxon>Eukaryota</taxon>
        <taxon>Viridiplantae</taxon>
        <taxon>Streptophyta</taxon>
        <taxon>Embryophyta</taxon>
        <taxon>Tracheophyta</taxon>
        <taxon>Spermatophyta</taxon>
        <taxon>Magnoliopsida</taxon>
        <taxon>Liliopsida</taxon>
        <taxon>Poales</taxon>
        <taxon>Cyperaceae</taxon>
        <taxon>Cyperoideae</taxon>
        <taxon>Rhynchosporeae</taxon>
        <taxon>Rhynchospora</taxon>
    </lineage>
</organism>
<dbReference type="Gene3D" id="1.10.8.430">
    <property type="entry name" value="Helical domain of apoptotic protease-activating factors"/>
    <property type="match status" value="1"/>
</dbReference>
<dbReference type="PANTHER" id="PTHR36766:SF40">
    <property type="entry name" value="DISEASE RESISTANCE PROTEIN RGA3"/>
    <property type="match status" value="1"/>
</dbReference>
<dbReference type="InterPro" id="IPR058922">
    <property type="entry name" value="WHD_DRP"/>
</dbReference>
<dbReference type="Proteomes" id="UP001140206">
    <property type="component" value="Chromosome 1"/>
</dbReference>
<dbReference type="Pfam" id="PF00931">
    <property type="entry name" value="NB-ARC"/>
    <property type="match status" value="1"/>
</dbReference>
<feature type="domain" description="Disease resistance N-terminal" evidence="9">
    <location>
        <begin position="29"/>
        <end position="101"/>
    </location>
</feature>
<dbReference type="GO" id="GO:0005524">
    <property type="term" value="F:ATP binding"/>
    <property type="evidence" value="ECO:0007669"/>
    <property type="project" value="UniProtKB-KW"/>
</dbReference>
<dbReference type="FunFam" id="3.40.50.300:FF:001091">
    <property type="entry name" value="Probable disease resistance protein At1g61300"/>
    <property type="match status" value="1"/>
</dbReference>
<dbReference type="Gene3D" id="3.40.50.300">
    <property type="entry name" value="P-loop containing nucleotide triphosphate hydrolases"/>
    <property type="match status" value="1"/>
</dbReference>
<evidence type="ECO:0000259" key="10">
    <source>
        <dbReference type="Pfam" id="PF23559"/>
    </source>
</evidence>
<dbReference type="GO" id="GO:0009626">
    <property type="term" value="P:plant-type hypersensitive response"/>
    <property type="evidence" value="ECO:0007669"/>
    <property type="project" value="UniProtKB-ARBA"/>
</dbReference>